<evidence type="ECO:0000313" key="1">
    <source>
        <dbReference type="EMBL" id="OXR39796.1"/>
    </source>
</evidence>
<reference evidence="1 2" key="1">
    <citation type="submission" date="2017-07" db="EMBL/GenBank/DDBJ databases">
        <title>First draft Genome Sequence of Nocardia cerradoensis isolated from human infection.</title>
        <authorList>
            <person name="Carrasco G."/>
        </authorList>
    </citation>
    <scope>NUCLEOTIDE SEQUENCE [LARGE SCALE GENOMIC DNA]</scope>
    <source>
        <strain evidence="1 2">CNM20130759</strain>
    </source>
</reference>
<keyword evidence="2" id="KW-1185">Reference proteome</keyword>
<accession>A0A231GT48</accession>
<protein>
    <submittedName>
        <fullName evidence="1">Uncharacterized protein</fullName>
    </submittedName>
</protein>
<comment type="caution">
    <text evidence="1">The sequence shown here is derived from an EMBL/GenBank/DDBJ whole genome shotgun (WGS) entry which is preliminary data.</text>
</comment>
<dbReference type="Proteomes" id="UP000215506">
    <property type="component" value="Unassembled WGS sequence"/>
</dbReference>
<dbReference type="AlphaFoldDB" id="A0A231GT48"/>
<organism evidence="1 2">
    <name type="scientific">Nocardia cerradoensis</name>
    <dbReference type="NCBI Taxonomy" id="85688"/>
    <lineage>
        <taxon>Bacteria</taxon>
        <taxon>Bacillati</taxon>
        <taxon>Actinomycetota</taxon>
        <taxon>Actinomycetes</taxon>
        <taxon>Mycobacteriales</taxon>
        <taxon>Nocardiaceae</taxon>
        <taxon>Nocardia</taxon>
    </lineage>
</organism>
<evidence type="ECO:0000313" key="2">
    <source>
        <dbReference type="Proteomes" id="UP000215506"/>
    </source>
</evidence>
<dbReference type="EMBL" id="NGAF01000064">
    <property type="protein sequence ID" value="OXR39796.1"/>
    <property type="molecule type" value="Genomic_DNA"/>
</dbReference>
<proteinExistence type="predicted"/>
<sequence length="52" mass="5474">MVPGERVGSVKEAVMVSPWRVRVIVGSTLAPFIRVTGNETDSRSGVDSSTVG</sequence>
<gene>
    <name evidence="1" type="ORF">B7C42_08136</name>
</gene>
<name>A0A231GT48_9NOCA</name>